<evidence type="ECO:0000256" key="1">
    <source>
        <dbReference type="SAM" id="MobiDB-lite"/>
    </source>
</evidence>
<sequence length="86" mass="8797">MSNVGPGPSATNGTGTADSSNPNATMGTNATSTVRSRLFNPPITLPTLGLAGPEPPPAPRRPRSTVHEFTRGVTRSPTRAGPGGYR</sequence>
<dbReference type="KEGG" id="msei:MSEDJ_28250"/>
<dbReference type="Proteomes" id="UP000467193">
    <property type="component" value="Chromosome"/>
</dbReference>
<name>A0A7I7QQR4_9MYCO</name>
<feature type="compositionally biased region" description="Polar residues" evidence="1">
    <location>
        <begin position="1"/>
        <end position="35"/>
    </location>
</feature>
<accession>A0A7I7QQR4</accession>
<evidence type="ECO:0000313" key="3">
    <source>
        <dbReference type="Proteomes" id="UP000467193"/>
    </source>
</evidence>
<evidence type="ECO:0000313" key="2">
    <source>
        <dbReference type="EMBL" id="BBY28729.1"/>
    </source>
</evidence>
<dbReference type="EMBL" id="AP022588">
    <property type="protein sequence ID" value="BBY28729.1"/>
    <property type="molecule type" value="Genomic_DNA"/>
</dbReference>
<dbReference type="AlphaFoldDB" id="A0A7I7QQR4"/>
<feature type="region of interest" description="Disordered" evidence="1">
    <location>
        <begin position="1"/>
        <end position="86"/>
    </location>
</feature>
<gene>
    <name evidence="2" type="ORF">MSEDJ_28250</name>
</gene>
<protein>
    <submittedName>
        <fullName evidence="2">Uncharacterized protein</fullName>
    </submittedName>
</protein>
<keyword evidence="3" id="KW-1185">Reference proteome</keyword>
<organism evidence="2 3">
    <name type="scientific">Mycolicibacterium sediminis</name>
    <dbReference type="NCBI Taxonomy" id="1286180"/>
    <lineage>
        <taxon>Bacteria</taxon>
        <taxon>Bacillati</taxon>
        <taxon>Actinomycetota</taxon>
        <taxon>Actinomycetes</taxon>
        <taxon>Mycobacteriales</taxon>
        <taxon>Mycobacteriaceae</taxon>
        <taxon>Mycolicibacterium</taxon>
    </lineage>
</organism>
<reference evidence="2 3" key="1">
    <citation type="journal article" date="2019" name="Emerg. Microbes Infect.">
        <title>Comprehensive subspecies identification of 175 nontuberculous mycobacteria species based on 7547 genomic profiles.</title>
        <authorList>
            <person name="Matsumoto Y."/>
            <person name="Kinjo T."/>
            <person name="Motooka D."/>
            <person name="Nabeya D."/>
            <person name="Jung N."/>
            <person name="Uechi K."/>
            <person name="Horii T."/>
            <person name="Iida T."/>
            <person name="Fujita J."/>
            <person name="Nakamura S."/>
        </authorList>
    </citation>
    <scope>NUCLEOTIDE SEQUENCE [LARGE SCALE GENOMIC DNA]</scope>
    <source>
        <strain evidence="2 3">JCM 17899</strain>
    </source>
</reference>
<proteinExistence type="predicted"/>